<dbReference type="SUPFAM" id="SSF63446">
    <property type="entry name" value="Type I dockerin domain"/>
    <property type="match status" value="1"/>
</dbReference>
<evidence type="ECO:0000313" key="2">
    <source>
        <dbReference type="EMBL" id="PWB74982.1"/>
    </source>
</evidence>
<dbReference type="AlphaFoldDB" id="A0A855X5U5"/>
<feature type="chain" id="PRO_5032874698" description="BACON domain-containing protein" evidence="1">
    <location>
        <begin position="24"/>
        <end position="359"/>
    </location>
</feature>
<proteinExistence type="predicted"/>
<keyword evidence="1" id="KW-0732">Signal</keyword>
<dbReference type="Gene3D" id="1.10.1330.10">
    <property type="entry name" value="Dockerin domain"/>
    <property type="match status" value="1"/>
</dbReference>
<evidence type="ECO:0000313" key="3">
    <source>
        <dbReference type="Proteomes" id="UP000250918"/>
    </source>
</evidence>
<evidence type="ECO:0008006" key="4">
    <source>
        <dbReference type="Google" id="ProtNLM"/>
    </source>
</evidence>
<evidence type="ECO:0000256" key="1">
    <source>
        <dbReference type="SAM" id="SignalP"/>
    </source>
</evidence>
<comment type="caution">
    <text evidence="2">The sequence shown here is derived from an EMBL/GenBank/DDBJ whole genome shotgun (WGS) entry which is preliminary data.</text>
</comment>
<feature type="signal peptide" evidence="1">
    <location>
        <begin position="1"/>
        <end position="23"/>
    </location>
</feature>
<name>A0A855X5U5_9BACT</name>
<dbReference type="Proteomes" id="UP000250918">
    <property type="component" value="Unassembled WGS sequence"/>
</dbReference>
<dbReference type="GO" id="GO:0000272">
    <property type="term" value="P:polysaccharide catabolic process"/>
    <property type="evidence" value="ECO:0007669"/>
    <property type="project" value="InterPro"/>
</dbReference>
<accession>A0A855X5U5</accession>
<dbReference type="EMBL" id="PQAP01000016">
    <property type="protein sequence ID" value="PWB74982.1"/>
    <property type="molecule type" value="Genomic_DNA"/>
</dbReference>
<dbReference type="InterPro" id="IPR036439">
    <property type="entry name" value="Dockerin_dom_sf"/>
</dbReference>
<protein>
    <recommendedName>
        <fullName evidence="4">BACON domain-containing protein</fullName>
    </recommendedName>
</protein>
<feature type="non-terminal residue" evidence="2">
    <location>
        <position position="359"/>
    </location>
</feature>
<sequence>MRRVAFLLTAAFILFASPLTIHAQVCGDVNNHPPVDISDWVNLADYLGFGPAPAGLAMADCDGRSGVTICDDAAIANYLFNQGTLNCSPAGVYSSNYTIGDTLYWPYMLNIPDGINAVDLPVTVRLEPNARGYYLPFLNQGSGANGIFQLQTVETYSGSILIYPARVVDTTVLITVAHEDAHYTGVNTLFTLHYVRTSPGTGNIVPELVERSSLRFPSFVRNNDMFRFAVVPTEQFLPPETLKANPVSLAFSSMAGKVAPDSFLVSFSSTGVPINFTLAPSDSWISLLNYPPTGFTTPASVWVKASAATLGIGDYTGHISLTPAEAGTPTAPSEVAVTFHVTPPVVYPPGDFNCDGICD</sequence>
<reference evidence="2 3" key="1">
    <citation type="journal article" date="2018" name="ISME J.">
        <title>A methanotrophic archaeon couples anaerobic oxidation of methane to Fe(III) reduction.</title>
        <authorList>
            <person name="Cai C."/>
            <person name="Leu A.O."/>
            <person name="Xie G.J."/>
            <person name="Guo J."/>
            <person name="Feng Y."/>
            <person name="Zhao J.X."/>
            <person name="Tyson G.W."/>
            <person name="Yuan Z."/>
            <person name="Hu S."/>
        </authorList>
    </citation>
    <scope>NUCLEOTIDE SEQUENCE [LARGE SCALE GENOMIC DNA]</scope>
    <source>
        <strain evidence="2">FeB_12</strain>
    </source>
</reference>
<organism evidence="2 3">
    <name type="scientific">candidate division GN15 bacterium</name>
    <dbReference type="NCBI Taxonomy" id="2072418"/>
    <lineage>
        <taxon>Bacteria</taxon>
        <taxon>candidate division GN15</taxon>
    </lineage>
</organism>
<gene>
    <name evidence="2" type="ORF">C3F09_03110</name>
</gene>